<name>A0AAN1XUB2_UNVUL</name>
<dbReference type="Gene3D" id="3.10.450.40">
    <property type="match status" value="1"/>
</dbReference>
<evidence type="ECO:0000256" key="1">
    <source>
        <dbReference type="SAM" id="SignalP"/>
    </source>
</evidence>
<evidence type="ECO:0000259" key="2">
    <source>
        <dbReference type="Pfam" id="PF03413"/>
    </source>
</evidence>
<dbReference type="Pfam" id="PF03413">
    <property type="entry name" value="PepSY"/>
    <property type="match status" value="1"/>
</dbReference>
<protein>
    <recommendedName>
        <fullName evidence="2">PepSY domain-containing protein</fullName>
    </recommendedName>
</protein>
<accession>A0AAN1XUB2</accession>
<sequence>MNRSFLAAVALTAAITPLAASAASTSTVPPALAAKAKISLAQARRLALATVRGTIAGEELEREAGGLRYTFDITTPRGQHEVGVDAITARIIENVVEKPATEKVERK</sequence>
<evidence type="ECO:0000313" key="3">
    <source>
        <dbReference type="EMBL" id="BDE05688.1"/>
    </source>
</evidence>
<keyword evidence="1" id="KW-0732">Signal</keyword>
<feature type="domain" description="PepSY" evidence="2">
    <location>
        <begin position="37"/>
        <end position="93"/>
    </location>
</feature>
<proteinExistence type="predicted"/>
<gene>
    <name evidence="3" type="ORF">WPS_09640</name>
</gene>
<feature type="chain" id="PRO_5042849314" description="PepSY domain-containing protein" evidence="1">
    <location>
        <begin position="23"/>
        <end position="107"/>
    </location>
</feature>
<reference evidence="3 4" key="1">
    <citation type="journal article" date="2022" name="ISME Commun">
        <title>Vulcanimicrobium alpinus gen. nov. sp. nov., the first cultivated representative of the candidate phylum 'Eremiobacterota', is a metabolically versatile aerobic anoxygenic phototroph.</title>
        <authorList>
            <person name="Yabe S."/>
            <person name="Muto K."/>
            <person name="Abe K."/>
            <person name="Yokota A."/>
            <person name="Staudigel H."/>
            <person name="Tebo B.M."/>
        </authorList>
    </citation>
    <scope>NUCLEOTIDE SEQUENCE [LARGE SCALE GENOMIC DNA]</scope>
    <source>
        <strain evidence="3 4">WC8-2</strain>
    </source>
</reference>
<dbReference type="EMBL" id="AP025523">
    <property type="protein sequence ID" value="BDE05688.1"/>
    <property type="molecule type" value="Genomic_DNA"/>
</dbReference>
<dbReference type="KEGG" id="vab:WPS_09640"/>
<evidence type="ECO:0000313" key="4">
    <source>
        <dbReference type="Proteomes" id="UP001317532"/>
    </source>
</evidence>
<keyword evidence="4" id="KW-1185">Reference proteome</keyword>
<organism evidence="3 4">
    <name type="scientific">Vulcanimicrobium alpinum</name>
    <dbReference type="NCBI Taxonomy" id="3016050"/>
    <lineage>
        <taxon>Bacteria</taxon>
        <taxon>Bacillati</taxon>
        <taxon>Vulcanimicrobiota</taxon>
        <taxon>Vulcanimicrobiia</taxon>
        <taxon>Vulcanimicrobiales</taxon>
        <taxon>Vulcanimicrobiaceae</taxon>
        <taxon>Vulcanimicrobium</taxon>
    </lineage>
</organism>
<dbReference type="AlphaFoldDB" id="A0AAN1XUB2"/>
<feature type="signal peptide" evidence="1">
    <location>
        <begin position="1"/>
        <end position="22"/>
    </location>
</feature>
<dbReference type="Proteomes" id="UP001317532">
    <property type="component" value="Chromosome"/>
</dbReference>
<dbReference type="InterPro" id="IPR025711">
    <property type="entry name" value="PepSY"/>
</dbReference>